<feature type="domain" description="Endonuclease/exonuclease/phosphatase" evidence="2">
    <location>
        <begin position="105"/>
        <end position="216"/>
    </location>
</feature>
<evidence type="ECO:0000313" key="4">
    <source>
        <dbReference type="Proteomes" id="UP000078542"/>
    </source>
</evidence>
<dbReference type="Pfam" id="PF14529">
    <property type="entry name" value="Exo_endo_phos_2"/>
    <property type="match status" value="1"/>
</dbReference>
<dbReference type="EMBL" id="KQ976963">
    <property type="protein sequence ID" value="KYN06782.1"/>
    <property type="molecule type" value="Genomic_DNA"/>
</dbReference>
<evidence type="ECO:0000256" key="1">
    <source>
        <dbReference type="SAM" id="MobiDB-lite"/>
    </source>
</evidence>
<gene>
    <name evidence="3" type="ORF">ALC62_02263</name>
</gene>
<evidence type="ECO:0000259" key="2">
    <source>
        <dbReference type="Pfam" id="PF14529"/>
    </source>
</evidence>
<dbReference type="Proteomes" id="UP000078542">
    <property type="component" value="Unassembled WGS sequence"/>
</dbReference>
<accession>A0A151IN55</accession>
<dbReference type="STRING" id="456900.A0A151IN55"/>
<dbReference type="SUPFAM" id="SSF56219">
    <property type="entry name" value="DNase I-like"/>
    <property type="match status" value="1"/>
</dbReference>
<protein>
    <recommendedName>
        <fullName evidence="2">Endonuclease/exonuclease/phosphatase domain-containing protein</fullName>
    </recommendedName>
</protein>
<name>A0A151IN55_9HYME</name>
<sequence length="323" mass="35980">MYNLRSIRVAYWNYRGALSKKGGIEKMLEFLDVLFLAETCVGPLHDFRVRVSLRIDSNQANIRRMIVLIRNPIVFSSVDLSSMIDDSFEVLGISFNNSRLFLLGTYRHQNVPASHASISSLSFFLDKHDFSMMLGDFNAHHLMWGGSRTNPAAHMLSKCIDDYHLVILNPPSSPTHVSSSSSSSSTIDLAIASPRISSLCDTRILPDLFGSDHYPVEVQVNCMVRTVAVFSYKIKLSKPQWTEVVHYLHTNAAFISQSIKDIDPDDPVSQHNTFMELVSASYENFSPSKPPPSSISSRASYTHRGPPPVSLVESRMYGGCGAS</sequence>
<feature type="region of interest" description="Disordered" evidence="1">
    <location>
        <begin position="284"/>
        <end position="307"/>
    </location>
</feature>
<keyword evidence="4" id="KW-1185">Reference proteome</keyword>
<dbReference type="GO" id="GO:0003824">
    <property type="term" value="F:catalytic activity"/>
    <property type="evidence" value="ECO:0007669"/>
    <property type="project" value="InterPro"/>
</dbReference>
<organism evidence="3 4">
    <name type="scientific">Cyphomyrmex costatus</name>
    <dbReference type="NCBI Taxonomy" id="456900"/>
    <lineage>
        <taxon>Eukaryota</taxon>
        <taxon>Metazoa</taxon>
        <taxon>Ecdysozoa</taxon>
        <taxon>Arthropoda</taxon>
        <taxon>Hexapoda</taxon>
        <taxon>Insecta</taxon>
        <taxon>Pterygota</taxon>
        <taxon>Neoptera</taxon>
        <taxon>Endopterygota</taxon>
        <taxon>Hymenoptera</taxon>
        <taxon>Apocrita</taxon>
        <taxon>Aculeata</taxon>
        <taxon>Formicoidea</taxon>
        <taxon>Formicidae</taxon>
        <taxon>Myrmicinae</taxon>
        <taxon>Cyphomyrmex</taxon>
    </lineage>
</organism>
<evidence type="ECO:0000313" key="3">
    <source>
        <dbReference type="EMBL" id="KYN06782.1"/>
    </source>
</evidence>
<dbReference type="PANTHER" id="PTHR33273">
    <property type="entry name" value="DOMAIN-CONTAINING PROTEIN, PUTATIVE-RELATED"/>
    <property type="match status" value="1"/>
</dbReference>
<dbReference type="AlphaFoldDB" id="A0A151IN55"/>
<dbReference type="Gene3D" id="3.60.10.10">
    <property type="entry name" value="Endonuclease/exonuclease/phosphatase"/>
    <property type="match status" value="1"/>
</dbReference>
<reference evidence="3 4" key="1">
    <citation type="submission" date="2016-03" db="EMBL/GenBank/DDBJ databases">
        <title>Cyphomyrmex costatus WGS genome.</title>
        <authorList>
            <person name="Nygaard S."/>
            <person name="Hu H."/>
            <person name="Boomsma J."/>
            <person name="Zhang G."/>
        </authorList>
    </citation>
    <scope>NUCLEOTIDE SEQUENCE [LARGE SCALE GENOMIC DNA]</scope>
    <source>
        <strain evidence="3">MS0001</strain>
        <tissue evidence="3">Whole body</tissue>
    </source>
</reference>
<dbReference type="PANTHER" id="PTHR33273:SF4">
    <property type="entry name" value="ENDONUCLEASE_EXONUCLEASE_PHOSPHATASE DOMAIN-CONTAINING PROTEIN"/>
    <property type="match status" value="1"/>
</dbReference>
<dbReference type="InterPro" id="IPR036691">
    <property type="entry name" value="Endo/exonu/phosph_ase_sf"/>
</dbReference>
<dbReference type="InterPro" id="IPR005135">
    <property type="entry name" value="Endo/exonuclease/phosphatase"/>
</dbReference>
<proteinExistence type="predicted"/>